<name>A0A0R2NHB0_9LACO</name>
<keyword evidence="1 12" id="KW-0639">Primosome</keyword>
<comment type="similarity">
    <text evidence="12">Belongs to the helicase family. PriA subfamily.</text>
</comment>
<keyword evidence="7 12" id="KW-0862">Zinc</keyword>
<keyword evidence="16" id="KW-1185">Reference proteome</keyword>
<keyword evidence="4 12" id="KW-0547">Nucleotide-binding</keyword>
<dbReference type="NCBIfam" id="TIGR00595">
    <property type="entry name" value="priA"/>
    <property type="match status" value="1"/>
</dbReference>
<dbReference type="GO" id="GO:0006302">
    <property type="term" value="P:double-strand break repair"/>
    <property type="evidence" value="ECO:0007669"/>
    <property type="project" value="InterPro"/>
</dbReference>
<dbReference type="InterPro" id="IPR040498">
    <property type="entry name" value="PriA_CRR"/>
</dbReference>
<evidence type="ECO:0000256" key="4">
    <source>
        <dbReference type="ARBA" id="ARBA00022741"/>
    </source>
</evidence>
<feature type="binding site" evidence="12">
    <location>
        <position position="553"/>
    </location>
    <ligand>
        <name>Zn(2+)</name>
        <dbReference type="ChEBI" id="CHEBI:29105"/>
        <label>1</label>
    </ligand>
</feature>
<dbReference type="GO" id="GO:0003677">
    <property type="term" value="F:DNA binding"/>
    <property type="evidence" value="ECO:0007669"/>
    <property type="project" value="UniProtKB-UniRule"/>
</dbReference>
<feature type="binding site" evidence="12">
    <location>
        <position position="513"/>
    </location>
    <ligand>
        <name>Zn(2+)</name>
        <dbReference type="ChEBI" id="CHEBI:29105"/>
        <label>1</label>
    </ligand>
</feature>
<evidence type="ECO:0000256" key="3">
    <source>
        <dbReference type="ARBA" id="ARBA00022723"/>
    </source>
</evidence>
<protein>
    <recommendedName>
        <fullName evidence="12">Replication restart protein PriA</fullName>
    </recommendedName>
    <alternativeName>
        <fullName evidence="12">ATP-dependent DNA helicase PriA</fullName>
        <ecNumber evidence="12">5.6.2.4</ecNumber>
    </alternativeName>
    <alternativeName>
        <fullName evidence="12">DNA 3'-5' helicase PriA</fullName>
    </alternativeName>
</protein>
<dbReference type="InterPro" id="IPR041222">
    <property type="entry name" value="PriA_3primeBD"/>
</dbReference>
<comment type="catalytic activity">
    <reaction evidence="12">
        <text>Couples ATP hydrolysis with the unwinding of duplex DNA by translocating in the 3'-5' direction.</text>
        <dbReference type="EC" id="5.6.2.4"/>
    </reaction>
</comment>
<keyword evidence="10 12" id="KW-0413">Isomerase</keyword>
<dbReference type="EMBL" id="JQCQ01000015">
    <property type="protein sequence ID" value="KRO25174.1"/>
    <property type="molecule type" value="Genomic_DNA"/>
</dbReference>
<keyword evidence="6 12" id="KW-0347">Helicase</keyword>
<comment type="catalytic activity">
    <reaction evidence="11 12">
        <text>ATP + H2O = ADP + phosphate + H(+)</text>
        <dbReference type="Rhea" id="RHEA:13065"/>
        <dbReference type="ChEBI" id="CHEBI:15377"/>
        <dbReference type="ChEBI" id="CHEBI:15378"/>
        <dbReference type="ChEBI" id="CHEBI:30616"/>
        <dbReference type="ChEBI" id="CHEBI:43474"/>
        <dbReference type="ChEBI" id="CHEBI:456216"/>
        <dbReference type="EC" id="5.6.2.4"/>
    </reaction>
</comment>
<dbReference type="HAMAP" id="MF_00983">
    <property type="entry name" value="PriA"/>
    <property type="match status" value="1"/>
</dbReference>
<comment type="subunit">
    <text evidence="12">Component of the replication restart primosome.</text>
</comment>
<proteinExistence type="inferred from homology"/>
<dbReference type="Pfam" id="PF17764">
    <property type="entry name" value="PriA_3primeBD"/>
    <property type="match status" value="1"/>
</dbReference>
<dbReference type="Pfam" id="PF00271">
    <property type="entry name" value="Helicase_C"/>
    <property type="match status" value="1"/>
</dbReference>
<keyword evidence="9 12" id="KW-0238">DNA-binding</keyword>
<feature type="domain" description="Helicase C-terminal" evidence="14">
    <location>
        <begin position="545"/>
        <end position="699"/>
    </location>
</feature>
<dbReference type="InterPro" id="IPR027417">
    <property type="entry name" value="P-loop_NTPase"/>
</dbReference>
<dbReference type="Pfam" id="PF04851">
    <property type="entry name" value="ResIII"/>
    <property type="match status" value="1"/>
</dbReference>
<dbReference type="GO" id="GO:0043138">
    <property type="term" value="F:3'-5' DNA helicase activity"/>
    <property type="evidence" value="ECO:0007669"/>
    <property type="project" value="UniProtKB-EC"/>
</dbReference>
<gene>
    <name evidence="12" type="primary">priA</name>
    <name evidence="15" type="ORF">IV88_GL000401</name>
</gene>
<dbReference type="InterPro" id="IPR014001">
    <property type="entry name" value="Helicase_ATP-bd"/>
</dbReference>
<dbReference type="SMART" id="SM00487">
    <property type="entry name" value="DEXDc"/>
    <property type="match status" value="1"/>
</dbReference>
<keyword evidence="2 12" id="KW-0235">DNA replication</keyword>
<evidence type="ECO:0000256" key="12">
    <source>
        <dbReference type="HAMAP-Rule" id="MF_00983"/>
    </source>
</evidence>
<dbReference type="NCBIfam" id="NF004066">
    <property type="entry name" value="PRK05580.1-3"/>
    <property type="match status" value="1"/>
</dbReference>
<evidence type="ECO:0000256" key="6">
    <source>
        <dbReference type="ARBA" id="ARBA00022806"/>
    </source>
</evidence>
<feature type="binding site" evidence="12">
    <location>
        <position position="540"/>
    </location>
    <ligand>
        <name>Zn(2+)</name>
        <dbReference type="ChEBI" id="CHEBI:29105"/>
        <label>2</label>
    </ligand>
</feature>
<dbReference type="PROSITE" id="PS51194">
    <property type="entry name" value="HELICASE_CTER"/>
    <property type="match status" value="1"/>
</dbReference>
<dbReference type="InterPro" id="IPR006935">
    <property type="entry name" value="Helicase/UvrB_N"/>
</dbReference>
<dbReference type="Gene3D" id="3.40.1440.60">
    <property type="entry name" value="PriA, 3(prime) DNA-binding domain"/>
    <property type="match status" value="1"/>
</dbReference>
<feature type="binding site" evidence="12">
    <location>
        <position position="522"/>
    </location>
    <ligand>
        <name>Zn(2+)</name>
        <dbReference type="ChEBI" id="CHEBI:29105"/>
        <label>2</label>
    </ligand>
</feature>
<keyword evidence="8 12" id="KW-0067">ATP-binding</keyword>
<dbReference type="CDD" id="cd17929">
    <property type="entry name" value="DEXHc_priA"/>
    <property type="match status" value="1"/>
</dbReference>
<reference evidence="15 16" key="1">
    <citation type="journal article" date="2015" name="Genome Announc.">
        <title>Expanding the biotechnology potential of lactobacilli through comparative genomics of 213 strains and associated genera.</title>
        <authorList>
            <person name="Sun Z."/>
            <person name="Harris H.M."/>
            <person name="McCann A."/>
            <person name="Guo C."/>
            <person name="Argimon S."/>
            <person name="Zhang W."/>
            <person name="Yang X."/>
            <person name="Jeffery I.B."/>
            <person name="Cooney J.C."/>
            <person name="Kagawa T.F."/>
            <person name="Liu W."/>
            <person name="Song Y."/>
            <person name="Salvetti E."/>
            <person name="Wrobel A."/>
            <person name="Rasinkangas P."/>
            <person name="Parkhill J."/>
            <person name="Rea M.C."/>
            <person name="O'Sullivan O."/>
            <person name="Ritari J."/>
            <person name="Douillard F.P."/>
            <person name="Paul Ross R."/>
            <person name="Yang R."/>
            <person name="Briner A.E."/>
            <person name="Felis G.E."/>
            <person name="de Vos W.M."/>
            <person name="Barrangou R."/>
            <person name="Klaenhammer T.R."/>
            <person name="Caufield P.W."/>
            <person name="Cui Y."/>
            <person name="Zhang H."/>
            <person name="O'Toole P.W."/>
        </authorList>
    </citation>
    <scope>NUCLEOTIDE SEQUENCE [LARGE SCALE GENOMIC DNA]</scope>
    <source>
        <strain evidence="15 16">DSM 23026</strain>
    </source>
</reference>
<dbReference type="GO" id="GO:0006269">
    <property type="term" value="P:DNA replication, synthesis of primer"/>
    <property type="evidence" value="ECO:0007669"/>
    <property type="project" value="UniProtKB-KW"/>
</dbReference>
<evidence type="ECO:0000259" key="13">
    <source>
        <dbReference type="PROSITE" id="PS51192"/>
    </source>
</evidence>
<dbReference type="Pfam" id="PF18319">
    <property type="entry name" value="Zn_ribbon_PriA"/>
    <property type="match status" value="1"/>
</dbReference>
<dbReference type="GO" id="GO:0008270">
    <property type="term" value="F:zinc ion binding"/>
    <property type="evidence" value="ECO:0007669"/>
    <property type="project" value="UniProtKB-UniRule"/>
</dbReference>
<dbReference type="Pfam" id="PF18074">
    <property type="entry name" value="PriA_C"/>
    <property type="match status" value="1"/>
</dbReference>
<evidence type="ECO:0000259" key="14">
    <source>
        <dbReference type="PROSITE" id="PS51194"/>
    </source>
</evidence>
<dbReference type="EC" id="5.6.2.4" evidence="12"/>
<organism evidence="15 16">
    <name type="scientific">Pediococcus argentinicus</name>
    <dbReference type="NCBI Taxonomy" id="480391"/>
    <lineage>
        <taxon>Bacteria</taxon>
        <taxon>Bacillati</taxon>
        <taxon>Bacillota</taxon>
        <taxon>Bacilli</taxon>
        <taxon>Lactobacillales</taxon>
        <taxon>Lactobacillaceae</taxon>
        <taxon>Pediococcus</taxon>
    </lineage>
</organism>
<evidence type="ECO:0000256" key="8">
    <source>
        <dbReference type="ARBA" id="ARBA00022840"/>
    </source>
</evidence>
<dbReference type="InterPro" id="IPR005259">
    <property type="entry name" value="PriA"/>
</dbReference>
<dbReference type="Proteomes" id="UP000051249">
    <property type="component" value="Unassembled WGS sequence"/>
</dbReference>
<keyword evidence="3 12" id="KW-0479">Metal-binding</keyword>
<feature type="binding site" evidence="12">
    <location>
        <position position="519"/>
    </location>
    <ligand>
        <name>Zn(2+)</name>
        <dbReference type="ChEBI" id="CHEBI:29105"/>
        <label>2</label>
    </ligand>
</feature>
<dbReference type="PATRIC" id="fig|480391.4.peg.405"/>
<accession>A0A0R2NHB0</accession>
<evidence type="ECO:0000256" key="11">
    <source>
        <dbReference type="ARBA" id="ARBA00048988"/>
    </source>
</evidence>
<feature type="binding site" evidence="12">
    <location>
        <position position="550"/>
    </location>
    <ligand>
        <name>Zn(2+)</name>
        <dbReference type="ChEBI" id="CHEBI:29105"/>
        <label>1</label>
    </ligand>
</feature>
<dbReference type="SUPFAM" id="SSF52540">
    <property type="entry name" value="P-loop containing nucleoside triphosphate hydrolases"/>
    <property type="match status" value="2"/>
</dbReference>
<dbReference type="PANTHER" id="PTHR30580">
    <property type="entry name" value="PRIMOSOMAL PROTEIN N"/>
    <property type="match status" value="1"/>
</dbReference>
<evidence type="ECO:0000256" key="10">
    <source>
        <dbReference type="ARBA" id="ARBA00023235"/>
    </source>
</evidence>
<evidence type="ECO:0000256" key="7">
    <source>
        <dbReference type="ARBA" id="ARBA00022833"/>
    </source>
</evidence>
<dbReference type="RefSeq" id="WP_057799361.1">
    <property type="nucleotide sequence ID" value="NZ_BJZZ01000014.1"/>
</dbReference>
<dbReference type="FunFam" id="3.40.1440.60:FF:000001">
    <property type="entry name" value="Primosomal protein N"/>
    <property type="match status" value="1"/>
</dbReference>
<dbReference type="SMART" id="SM00490">
    <property type="entry name" value="HELICc"/>
    <property type="match status" value="1"/>
</dbReference>
<dbReference type="InterPro" id="IPR041236">
    <property type="entry name" value="PriA_C"/>
</dbReference>
<dbReference type="CDD" id="cd18804">
    <property type="entry name" value="SF2_C_priA"/>
    <property type="match status" value="1"/>
</dbReference>
<dbReference type="PROSITE" id="PS51192">
    <property type="entry name" value="HELICASE_ATP_BIND_1"/>
    <property type="match status" value="1"/>
</dbReference>
<feature type="binding site" evidence="12">
    <location>
        <position position="510"/>
    </location>
    <ligand>
        <name>Zn(2+)</name>
        <dbReference type="ChEBI" id="CHEBI:29105"/>
        <label>1</label>
    </ligand>
</feature>
<evidence type="ECO:0000313" key="16">
    <source>
        <dbReference type="Proteomes" id="UP000051249"/>
    </source>
</evidence>
<comment type="caution">
    <text evidence="15">The sequence shown here is derived from an EMBL/GenBank/DDBJ whole genome shotgun (WGS) entry which is preliminary data.</text>
</comment>
<dbReference type="GO" id="GO:0016887">
    <property type="term" value="F:ATP hydrolysis activity"/>
    <property type="evidence" value="ECO:0007669"/>
    <property type="project" value="RHEA"/>
</dbReference>
<evidence type="ECO:0000256" key="5">
    <source>
        <dbReference type="ARBA" id="ARBA00022801"/>
    </source>
</evidence>
<dbReference type="InterPro" id="IPR042115">
    <property type="entry name" value="PriA_3primeBD_sf"/>
</dbReference>
<dbReference type="Gene3D" id="3.40.50.300">
    <property type="entry name" value="P-loop containing nucleotide triphosphate hydrolases"/>
    <property type="match status" value="2"/>
</dbReference>
<evidence type="ECO:0000256" key="9">
    <source>
        <dbReference type="ARBA" id="ARBA00023125"/>
    </source>
</evidence>
<feature type="binding site" evidence="12">
    <location>
        <position position="537"/>
    </location>
    <ligand>
        <name>Zn(2+)</name>
        <dbReference type="ChEBI" id="CHEBI:29105"/>
        <label>2</label>
    </ligand>
</feature>
<dbReference type="PANTHER" id="PTHR30580:SF0">
    <property type="entry name" value="PRIMOSOMAL PROTEIN N"/>
    <property type="match status" value="1"/>
</dbReference>
<dbReference type="GO" id="GO:0006270">
    <property type="term" value="P:DNA replication initiation"/>
    <property type="evidence" value="ECO:0007669"/>
    <property type="project" value="TreeGrafter"/>
</dbReference>
<evidence type="ECO:0000256" key="2">
    <source>
        <dbReference type="ARBA" id="ARBA00022705"/>
    </source>
</evidence>
<dbReference type="FunFam" id="3.40.50.300:FF:000489">
    <property type="entry name" value="Primosome assembly protein PriA"/>
    <property type="match status" value="1"/>
</dbReference>
<dbReference type="GO" id="GO:0005524">
    <property type="term" value="F:ATP binding"/>
    <property type="evidence" value="ECO:0007669"/>
    <property type="project" value="UniProtKB-UniRule"/>
</dbReference>
<feature type="domain" description="Helicase ATP-binding" evidence="13">
    <location>
        <begin position="281"/>
        <end position="447"/>
    </location>
</feature>
<dbReference type="InterPro" id="IPR001650">
    <property type="entry name" value="Helicase_C-like"/>
</dbReference>
<dbReference type="GO" id="GO:0006310">
    <property type="term" value="P:DNA recombination"/>
    <property type="evidence" value="ECO:0007669"/>
    <property type="project" value="InterPro"/>
</dbReference>
<comment type="cofactor">
    <cofactor evidence="12">
        <name>Zn(2+)</name>
        <dbReference type="ChEBI" id="CHEBI:29105"/>
    </cofactor>
    <text evidence="12">Binds 2 zinc ions per subunit.</text>
</comment>
<keyword evidence="5 12" id="KW-0378">Hydrolase</keyword>
<evidence type="ECO:0000313" key="15">
    <source>
        <dbReference type="EMBL" id="KRO25174.1"/>
    </source>
</evidence>
<evidence type="ECO:0000256" key="1">
    <source>
        <dbReference type="ARBA" id="ARBA00022515"/>
    </source>
</evidence>
<dbReference type="GO" id="GO:1990077">
    <property type="term" value="C:primosome complex"/>
    <property type="evidence" value="ECO:0007669"/>
    <property type="project" value="UniProtKB-UniRule"/>
</dbReference>
<dbReference type="OrthoDB" id="9759544at2"/>
<comment type="function">
    <text evidence="12">Initiates the restart of stalled replication forks, which reloads the replicative helicase on sites other than the origin of replication. Recognizes and binds to abandoned replication forks and remodels them to uncover a helicase loading site. Promotes assembly of the primosome at these replication forks.</text>
</comment>
<sequence length="804" mass="91175">MKLVQVIVDVTAMQTDTPYTYGVPIELQDQIDVGSRLLVPFGKSNRPIQAFVISEAQEAVEQMKDIIAILDNKPTLTPELVQLSKWISEETFAFRISCLNAMLPNALKVTTKRSIKIISDEVTTEQLIEIFGQEQMQDLRPADLSAKQQRQLNDLIANDQVELIYHTNDEARSQKVTKIYPLLTTEKFREISESLAKSKKVQIRLLDLLQNTITEDGIEQVELVNQFNIGRSTINTAVDKGWIEKRSIEKYRDPFSSPVEPDEKFVLNDEQQVAYDDISTSVDQRQSDVFLLEGVTGSGKTEVYLQSIETALQSGRTALMLVPEISLTPLMVNRVRARFGNEVAALHSGLSDGEKFDEWRRIDCGEAKVVVGARSAVFAPLTNIGIIIVDEEHSSTYKQEDNPRYHARDVAIKRAQTFNCPVVLGSATPSLESRARCEKGLIKLLTLTKRSQEQSLPEVKIVDMRNVSARSRSSENFSNQLVEAIQDKLNRKEQVVLLLNRRGFSSFVMCRSCGFVLKCPNCDISLTLHMDSHSMRCHYCGHEEAIPQTCANCGSNKIRFYGVGTEKIEKELNQLFPEAGVIRMDVDTTRRKGAHEKLLARFGNHEGDILLGTQMIAKGLDFPDVTLVGVLNADTALELPDFRASERTFQLLTQVSGRAGRADKTGEVYIQTYNPEHYAIKLAQKQDYEDFYHKEMYLRNLGKYAPFYYSVQITIDHQDEKMAVKKAYEVLNDLQPNLSKNAIVLGPSPKAIARIKQRYFYQIVVKYKRETNLKKVLQNIRSESQDDYRKGYNINIDVEPQNFV</sequence>
<dbReference type="AlphaFoldDB" id="A0A0R2NHB0"/>